<name>C4XG63_MYCFP</name>
<dbReference type="AlphaFoldDB" id="C4XG63"/>
<evidence type="ECO:0000313" key="3">
    <source>
        <dbReference type="Proteomes" id="UP000006810"/>
    </source>
</evidence>
<reference evidence="2 3" key="1">
    <citation type="journal article" date="2009" name="Curr. Microbiol.">
        <title>Molecular cloning and expression of a novel cholinephosphotransferase involved in glycoglycerophospholipid biosynthesis of Mycoplasma fermentans.</title>
        <authorList>
            <person name="Ishida N."/>
            <person name="Irikura D."/>
            <person name="Matsuda K."/>
            <person name="Sato S."/>
            <person name="Asano K."/>
        </authorList>
    </citation>
    <scope>NUCLEOTIDE SEQUENCE [LARGE SCALE GENOMIC DNA]</scope>
    <source>
        <strain evidence="3">ATCC 19989 / NBRC 14854 / NCTC 10117 / PG18</strain>
    </source>
</reference>
<keyword evidence="1" id="KW-0472">Membrane</keyword>
<evidence type="ECO:0000256" key="1">
    <source>
        <dbReference type="SAM" id="Phobius"/>
    </source>
</evidence>
<dbReference type="PATRIC" id="fig|496833.3.peg.466"/>
<evidence type="ECO:0000313" key="2">
    <source>
        <dbReference type="EMBL" id="BAH70135.1"/>
    </source>
</evidence>
<dbReference type="HOGENOM" id="CLU_149300_0_0_14"/>
<keyword evidence="1" id="KW-1133">Transmembrane helix</keyword>
<accession>C4XG63</accession>
<gene>
    <name evidence="2" type="ordered locus">MBIO_0870</name>
</gene>
<dbReference type="EMBL" id="AP009608">
    <property type="protein sequence ID" value="BAH70135.1"/>
    <property type="molecule type" value="Genomic_DNA"/>
</dbReference>
<dbReference type="Proteomes" id="UP000006810">
    <property type="component" value="Chromosome"/>
</dbReference>
<keyword evidence="1" id="KW-0812">Transmembrane</keyword>
<keyword evidence="3" id="KW-1185">Reference proteome</keyword>
<organism evidence="2 3">
    <name type="scientific">Mycoplasmopsis fermentans (strain ATCC 19989 / NBRC 14854 / NCTC 10117 / PG18)</name>
    <name type="common">Mycoplasma fermentans</name>
    <dbReference type="NCBI Taxonomy" id="496833"/>
    <lineage>
        <taxon>Bacteria</taxon>
        <taxon>Bacillati</taxon>
        <taxon>Mycoplasmatota</taxon>
        <taxon>Mycoplasmoidales</taxon>
        <taxon>Metamycoplasmataceae</taxon>
        <taxon>Mycoplasmopsis</taxon>
    </lineage>
</organism>
<feature type="transmembrane region" description="Helical" evidence="1">
    <location>
        <begin position="126"/>
        <end position="147"/>
    </location>
</feature>
<feature type="transmembrane region" description="Helical" evidence="1">
    <location>
        <begin position="44"/>
        <end position="65"/>
    </location>
</feature>
<feature type="transmembrane region" description="Helical" evidence="1">
    <location>
        <begin position="91"/>
        <end position="114"/>
    </location>
</feature>
<dbReference type="KEGG" id="mfp:MBIO_0870"/>
<proteinExistence type="predicted"/>
<dbReference type="eggNOG" id="ENOG5030MVE">
    <property type="taxonomic scope" value="Bacteria"/>
</dbReference>
<protein>
    <submittedName>
        <fullName evidence="2">Uncharacterized protein</fullName>
    </submittedName>
</protein>
<sequence>MIMQKNRRLENKKSTKVSFKTRMRWLFLGKWPNERRSLPKILEYMLLVFTQIIILILEILILYLLGKNKWTFEGKYLENIVSEIKSYTYRILFSAALLSYIFAIFVCIHVYYILDKTEFYKWSGIIATIFVLTFFSPLAIIFSIVAYEKNLIVFE</sequence>